<keyword evidence="4" id="KW-0648">Protein biosynthesis</keyword>
<reference evidence="9" key="1">
    <citation type="submission" date="2022-11" db="UniProtKB">
        <authorList>
            <consortium name="WormBaseParasite"/>
        </authorList>
    </citation>
    <scope>IDENTIFICATION</scope>
</reference>
<evidence type="ECO:0000256" key="3">
    <source>
        <dbReference type="ARBA" id="ARBA00022840"/>
    </source>
</evidence>
<evidence type="ECO:0000256" key="1">
    <source>
        <dbReference type="ARBA" id="ARBA00022598"/>
    </source>
</evidence>
<dbReference type="PROSITE" id="PS51185">
    <property type="entry name" value="WHEP_TRS_2"/>
    <property type="match status" value="4"/>
</dbReference>
<sequence length="430" mass="43877">DLKKGAIVQIQRKGFYICDRPYAASSPHSGVESPLVLISVPDGHVKEMPTAVKKQTASDGQRQSASPAKDQKATANGDALKAEVDAQGELVRTLKAGGGSADDVKAAVAKLLALKAKYKEVTGVDYQAQAPAQGGAGGKKGKEAEKKPAEQSKQQNASSAANGDAVKAEVDAQGELVRTLKAGKASADDVKAAVAKLLTLKAKYKEVTGVDYQAQVPAQGGGGKKGKEAEKKPAEQPKQQNAPSASNGDALKAEVDAQGELVRTLKAGKASADDVKAAVAKLLALKAKYKEVTGLDYQAQAPAQGSAGGKKGKEAEKKPAEQSKQQQQSTMAPPATDNESSNGDALKTEIDAQGELVRKLKGSGGSEAETKAAIAKLLELKAKYKEVTGVDLAAAGGGGNKKGKGGGDKKAADKPKQAEKAAPQAAGGDA</sequence>
<organism evidence="8 9">
    <name type="scientific">Plectus sambesii</name>
    <dbReference type="NCBI Taxonomy" id="2011161"/>
    <lineage>
        <taxon>Eukaryota</taxon>
        <taxon>Metazoa</taxon>
        <taxon>Ecdysozoa</taxon>
        <taxon>Nematoda</taxon>
        <taxon>Chromadorea</taxon>
        <taxon>Plectida</taxon>
        <taxon>Plectina</taxon>
        <taxon>Plectoidea</taxon>
        <taxon>Plectidae</taxon>
        <taxon>Plectus</taxon>
    </lineage>
</organism>
<keyword evidence="8" id="KW-1185">Reference proteome</keyword>
<feature type="compositionally biased region" description="Polar residues" evidence="6">
    <location>
        <begin position="323"/>
        <end position="343"/>
    </location>
</feature>
<dbReference type="Proteomes" id="UP000887566">
    <property type="component" value="Unplaced"/>
</dbReference>
<feature type="domain" description="WHEP-TRS" evidence="7">
    <location>
        <begin position="162"/>
        <end position="218"/>
    </location>
</feature>
<proteinExistence type="predicted"/>
<evidence type="ECO:0000313" key="9">
    <source>
        <dbReference type="WBParaSite" id="PSAMB.scaffold13734size2141.g35646.t1"/>
    </source>
</evidence>
<dbReference type="PROSITE" id="PS00762">
    <property type="entry name" value="WHEP_TRS_1"/>
    <property type="match status" value="2"/>
</dbReference>
<feature type="region of interest" description="Disordered" evidence="6">
    <location>
        <begin position="50"/>
        <end position="77"/>
    </location>
</feature>
<evidence type="ECO:0000313" key="8">
    <source>
        <dbReference type="Proteomes" id="UP000887566"/>
    </source>
</evidence>
<dbReference type="WBParaSite" id="PSAMB.scaffold13734size2141.g35646.t1">
    <property type="protein sequence ID" value="PSAMB.scaffold13734size2141.g35646.t1"/>
    <property type="gene ID" value="PSAMB.scaffold13734size2141.g35646"/>
</dbReference>
<dbReference type="GO" id="GO:0005524">
    <property type="term" value="F:ATP binding"/>
    <property type="evidence" value="ECO:0007669"/>
    <property type="project" value="UniProtKB-KW"/>
</dbReference>
<feature type="compositionally biased region" description="Basic and acidic residues" evidence="6">
    <location>
        <begin position="311"/>
        <end position="321"/>
    </location>
</feature>
<dbReference type="SUPFAM" id="SSF47060">
    <property type="entry name" value="S15/NS1 RNA-binding domain"/>
    <property type="match status" value="4"/>
</dbReference>
<keyword evidence="3" id="KW-0067">ATP-binding</keyword>
<evidence type="ECO:0000259" key="7">
    <source>
        <dbReference type="PROSITE" id="PS51185"/>
    </source>
</evidence>
<dbReference type="Pfam" id="PF00458">
    <property type="entry name" value="WHEP-TRS"/>
    <property type="match status" value="4"/>
</dbReference>
<feature type="compositionally biased region" description="Polar residues" evidence="6">
    <location>
        <begin position="152"/>
        <end position="161"/>
    </location>
</feature>
<feature type="region of interest" description="Disordered" evidence="6">
    <location>
        <begin position="130"/>
        <end position="166"/>
    </location>
</feature>
<dbReference type="SMART" id="SM00991">
    <property type="entry name" value="WHEP-TRS"/>
    <property type="match status" value="4"/>
</dbReference>
<feature type="region of interest" description="Disordered" evidence="6">
    <location>
        <begin position="390"/>
        <end position="430"/>
    </location>
</feature>
<name>A0A914UZJ9_9BILA</name>
<dbReference type="InterPro" id="IPR009068">
    <property type="entry name" value="uS15_NS1_RNA-bd_sf"/>
</dbReference>
<feature type="compositionally biased region" description="Basic and acidic residues" evidence="6">
    <location>
        <begin position="225"/>
        <end position="235"/>
    </location>
</feature>
<feature type="domain" description="WHEP-TRS" evidence="7">
    <location>
        <begin position="342"/>
        <end position="398"/>
    </location>
</feature>
<feature type="compositionally biased region" description="Basic and acidic residues" evidence="6">
    <location>
        <begin position="405"/>
        <end position="419"/>
    </location>
</feature>
<dbReference type="GO" id="GO:0006418">
    <property type="term" value="P:tRNA aminoacylation for protein translation"/>
    <property type="evidence" value="ECO:0007669"/>
    <property type="project" value="InterPro"/>
</dbReference>
<dbReference type="InterPro" id="IPR000738">
    <property type="entry name" value="WHEP-TRS_dom"/>
</dbReference>
<evidence type="ECO:0000256" key="6">
    <source>
        <dbReference type="SAM" id="MobiDB-lite"/>
    </source>
</evidence>
<keyword evidence="2" id="KW-0547">Nucleotide-binding</keyword>
<evidence type="ECO:0000256" key="2">
    <source>
        <dbReference type="ARBA" id="ARBA00022741"/>
    </source>
</evidence>
<feature type="compositionally biased region" description="Polar residues" evidence="6">
    <location>
        <begin position="53"/>
        <end position="66"/>
    </location>
</feature>
<feature type="domain" description="WHEP-TRS" evidence="7">
    <location>
        <begin position="247"/>
        <end position="303"/>
    </location>
</feature>
<evidence type="ECO:0000256" key="4">
    <source>
        <dbReference type="ARBA" id="ARBA00022917"/>
    </source>
</evidence>
<evidence type="ECO:0000256" key="5">
    <source>
        <dbReference type="ARBA" id="ARBA00023146"/>
    </source>
</evidence>
<keyword evidence="5" id="KW-0030">Aminoacyl-tRNA synthetase</keyword>
<dbReference type="GO" id="GO:0004812">
    <property type="term" value="F:aminoacyl-tRNA ligase activity"/>
    <property type="evidence" value="ECO:0007669"/>
    <property type="project" value="UniProtKB-KW"/>
</dbReference>
<keyword evidence="1" id="KW-0436">Ligase</keyword>
<dbReference type="AlphaFoldDB" id="A0A914UZJ9"/>
<dbReference type="Gene3D" id="1.10.287.10">
    <property type="entry name" value="S15/NS1, RNA-binding"/>
    <property type="match status" value="4"/>
</dbReference>
<feature type="compositionally biased region" description="Low complexity" evidence="6">
    <location>
        <begin position="420"/>
        <end position="430"/>
    </location>
</feature>
<feature type="domain" description="WHEP-TRS" evidence="7">
    <location>
        <begin position="76"/>
        <end position="132"/>
    </location>
</feature>
<feature type="region of interest" description="Disordered" evidence="6">
    <location>
        <begin position="215"/>
        <end position="254"/>
    </location>
</feature>
<feature type="compositionally biased region" description="Basic and acidic residues" evidence="6">
    <location>
        <begin position="140"/>
        <end position="150"/>
    </location>
</feature>
<accession>A0A914UZJ9</accession>
<protein>
    <submittedName>
        <fullName evidence="9">WHEP-TRS domain-containing protein</fullName>
    </submittedName>
</protein>
<feature type="region of interest" description="Disordered" evidence="6">
    <location>
        <begin position="295"/>
        <end position="351"/>
    </location>
</feature>